<dbReference type="PROSITE" id="PS51257">
    <property type="entry name" value="PROKAR_LIPOPROTEIN"/>
    <property type="match status" value="1"/>
</dbReference>
<evidence type="ECO:0008006" key="4">
    <source>
        <dbReference type="Google" id="ProtNLM"/>
    </source>
</evidence>
<sequence length="233" mass="25764">MKLSSLAVTLLATLAGCTTSSPYTQPLAVADPPPAPKSISTASLYPPAAAEKTGPVNVYLIPLNDFSEDVATQIGRDLSKEFGLWVKGTVAMGTQGLMPMSGTQQFAAEDIFEQAKTVMQRLPETDNNTYFIFLTNRDINSRARNFRFQFSYHDKVCRCSVVSAARMHPEPENSPSSRQHIESRVVKMTKRAIGQMVLGWERSSDINDLMYSPIMSLDDIDHLGNRHPAIPKK</sequence>
<keyword evidence="1" id="KW-0732">Signal</keyword>
<dbReference type="OrthoDB" id="9151521at2"/>
<keyword evidence="3" id="KW-1185">Reference proteome</keyword>
<feature type="signal peptide" evidence="1">
    <location>
        <begin position="1"/>
        <end position="20"/>
    </location>
</feature>
<name>A0A126T6G3_9GAMM</name>
<accession>A0A126T6G3</accession>
<dbReference type="Proteomes" id="UP000030512">
    <property type="component" value="Chromosome"/>
</dbReference>
<proteinExistence type="predicted"/>
<dbReference type="KEGG" id="mdn:JT25_014480"/>
<evidence type="ECO:0000256" key="1">
    <source>
        <dbReference type="SAM" id="SignalP"/>
    </source>
</evidence>
<dbReference type="AlphaFoldDB" id="A0A126T6G3"/>
<feature type="chain" id="PRO_5007274538" description="Lipoprotein" evidence="1">
    <location>
        <begin position="21"/>
        <end position="233"/>
    </location>
</feature>
<dbReference type="GO" id="GO:0008237">
    <property type="term" value="F:metallopeptidase activity"/>
    <property type="evidence" value="ECO:0007669"/>
    <property type="project" value="InterPro"/>
</dbReference>
<dbReference type="Gene3D" id="3.40.390.10">
    <property type="entry name" value="Collagenase (Catalytic Domain)"/>
    <property type="match status" value="1"/>
</dbReference>
<gene>
    <name evidence="2" type="ORF">JT25_014480</name>
</gene>
<dbReference type="EMBL" id="CP014476">
    <property type="protein sequence ID" value="AMK77669.1"/>
    <property type="molecule type" value="Genomic_DNA"/>
</dbReference>
<protein>
    <recommendedName>
        <fullName evidence="4">Lipoprotein</fullName>
    </recommendedName>
</protein>
<organism evidence="2 3">
    <name type="scientific">Methylomonas denitrificans</name>
    <dbReference type="NCBI Taxonomy" id="1538553"/>
    <lineage>
        <taxon>Bacteria</taxon>
        <taxon>Pseudomonadati</taxon>
        <taxon>Pseudomonadota</taxon>
        <taxon>Gammaproteobacteria</taxon>
        <taxon>Methylococcales</taxon>
        <taxon>Methylococcaceae</taxon>
        <taxon>Methylomonas</taxon>
    </lineage>
</organism>
<reference evidence="2 3" key="1">
    <citation type="journal article" date="2015" name="Environ. Microbiol.">
        <title>Methane oxidation coupled to nitrate reduction under hypoxia by the Gammaproteobacterium Methylomonas denitrificans, sp. nov. type strain FJG1.</title>
        <authorList>
            <person name="Kits K.D."/>
            <person name="Klotz M.G."/>
            <person name="Stein L.Y."/>
        </authorList>
    </citation>
    <scope>NUCLEOTIDE SEQUENCE [LARGE SCALE GENOMIC DNA]</scope>
    <source>
        <strain evidence="2 3">FJG1</strain>
    </source>
</reference>
<dbReference type="InterPro" id="IPR024079">
    <property type="entry name" value="MetalloPept_cat_dom_sf"/>
</dbReference>
<evidence type="ECO:0000313" key="2">
    <source>
        <dbReference type="EMBL" id="AMK77669.1"/>
    </source>
</evidence>
<evidence type="ECO:0000313" key="3">
    <source>
        <dbReference type="Proteomes" id="UP000030512"/>
    </source>
</evidence>
<dbReference type="RefSeq" id="WP_062328975.1">
    <property type="nucleotide sequence ID" value="NZ_CP014476.1"/>
</dbReference>